<dbReference type="PANTHER" id="PTHR21562:SF83">
    <property type="entry name" value="PECTIN ACETYLESTERASE 4"/>
    <property type="match status" value="1"/>
</dbReference>
<evidence type="ECO:0000313" key="3">
    <source>
        <dbReference type="Proteomes" id="UP000054928"/>
    </source>
</evidence>
<protein>
    <submittedName>
        <fullName evidence="2">Protein notum homologue</fullName>
    </submittedName>
</protein>
<keyword evidence="1" id="KW-0732">Signal</keyword>
<organism evidence="2 3">
    <name type="scientific">Plasmopara halstedii</name>
    <name type="common">Downy mildew of sunflower</name>
    <dbReference type="NCBI Taxonomy" id="4781"/>
    <lineage>
        <taxon>Eukaryota</taxon>
        <taxon>Sar</taxon>
        <taxon>Stramenopiles</taxon>
        <taxon>Oomycota</taxon>
        <taxon>Peronosporomycetes</taxon>
        <taxon>Peronosporales</taxon>
        <taxon>Peronosporaceae</taxon>
        <taxon>Plasmopara</taxon>
    </lineage>
</organism>
<sequence length="416" mass="45849">MFFRIKNATTLLLAATTTLSSVLQSSAESSCKLSDSEPCSIDLLKPSEDDGSVIIFPGGNSRCAFDNYVDLKTAYSSNSTFLFQVFPNKEMDKSKLMIFFQGGGACVDQETCTFGLQCSLADEATFRTAATLSSAGILDRSLSDNMFNDWNIVFIPYCTGDLHLGNRVATPYESGKESKLGNTQCLGLNYPMHMNGYNNTIAVLNWALENYPDVENFIVGGESSGSIAAQAYSAKIAEMWDIDHEETSFSVLADSYVGFVPDEKPAAKLLITYGACSNNFELSDDIVAACEAGTVTTVEVVTSLLKAQPESHWFFINSKGDTIQRYFYALVEEGIRDFSFPDLISEEVFFSNISTILNSYRDVSSQITTFFVESSVHVFLYDSNYTNVESDEHLLLGDVLNEWLVMSSDLDSHLHA</sequence>
<dbReference type="EMBL" id="CCYD01000610">
    <property type="protein sequence ID" value="CEG41957.1"/>
    <property type="molecule type" value="Genomic_DNA"/>
</dbReference>
<keyword evidence="3" id="KW-1185">Reference proteome</keyword>
<feature type="chain" id="PRO_5006058747" evidence="1">
    <location>
        <begin position="28"/>
        <end position="416"/>
    </location>
</feature>
<dbReference type="GeneID" id="36407320"/>
<dbReference type="AlphaFoldDB" id="A0A0P1ALD0"/>
<evidence type="ECO:0000313" key="2">
    <source>
        <dbReference type="EMBL" id="CEG41957.1"/>
    </source>
</evidence>
<feature type="signal peptide" evidence="1">
    <location>
        <begin position="1"/>
        <end position="27"/>
    </location>
</feature>
<dbReference type="InterPro" id="IPR029058">
    <property type="entry name" value="AB_hydrolase_fold"/>
</dbReference>
<dbReference type="GO" id="GO:0016787">
    <property type="term" value="F:hydrolase activity"/>
    <property type="evidence" value="ECO:0007669"/>
    <property type="project" value="InterPro"/>
</dbReference>
<reference evidence="3" key="1">
    <citation type="submission" date="2014-09" db="EMBL/GenBank/DDBJ databases">
        <authorList>
            <person name="Sharma Rahul"/>
            <person name="Thines Marco"/>
        </authorList>
    </citation>
    <scope>NUCLEOTIDE SEQUENCE [LARGE SCALE GENOMIC DNA]</scope>
</reference>
<dbReference type="InterPro" id="IPR004963">
    <property type="entry name" value="PAE/NOTUM"/>
</dbReference>
<evidence type="ECO:0000256" key="1">
    <source>
        <dbReference type="SAM" id="SignalP"/>
    </source>
</evidence>
<dbReference type="OrthoDB" id="2015280at2759"/>
<dbReference type="SUPFAM" id="SSF53474">
    <property type="entry name" value="alpha/beta-Hydrolases"/>
    <property type="match status" value="1"/>
</dbReference>
<proteinExistence type="predicted"/>
<dbReference type="Pfam" id="PF03283">
    <property type="entry name" value="PAE"/>
    <property type="match status" value="1"/>
</dbReference>
<dbReference type="PANTHER" id="PTHR21562">
    <property type="entry name" value="NOTUM-RELATED"/>
    <property type="match status" value="1"/>
</dbReference>
<accession>A0A0P1ALD0</accession>
<dbReference type="RefSeq" id="XP_024578326.1">
    <property type="nucleotide sequence ID" value="XM_024727783.1"/>
</dbReference>
<dbReference type="OMA" id="DYCTINA"/>
<dbReference type="Proteomes" id="UP000054928">
    <property type="component" value="Unassembled WGS sequence"/>
</dbReference>
<name>A0A0P1ALD0_PLAHL</name>